<dbReference type="Proteomes" id="UP000288429">
    <property type="component" value="Unassembled WGS sequence"/>
</dbReference>
<comment type="caution">
    <text evidence="3">The sequence shown here is derived from an EMBL/GenBank/DDBJ whole genome shotgun (WGS) entry which is preliminary data.</text>
</comment>
<protein>
    <recommendedName>
        <fullName evidence="2">J domain-containing protein</fullName>
    </recommendedName>
</protein>
<keyword evidence="4" id="KW-1185">Reference proteome</keyword>
<organism evidence="3 4">
    <name type="scientific">Fusarium ambrosium</name>
    <dbReference type="NCBI Taxonomy" id="131363"/>
    <lineage>
        <taxon>Eukaryota</taxon>
        <taxon>Fungi</taxon>
        <taxon>Dikarya</taxon>
        <taxon>Ascomycota</taxon>
        <taxon>Pezizomycotina</taxon>
        <taxon>Sordariomycetes</taxon>
        <taxon>Hypocreomycetidae</taxon>
        <taxon>Hypocreales</taxon>
        <taxon>Nectriaceae</taxon>
        <taxon>Fusarium</taxon>
        <taxon>Fusarium solani species complex</taxon>
    </lineage>
</organism>
<feature type="compositionally biased region" description="Acidic residues" evidence="1">
    <location>
        <begin position="237"/>
        <end position="248"/>
    </location>
</feature>
<feature type="region of interest" description="Disordered" evidence="1">
    <location>
        <begin position="1"/>
        <end position="23"/>
    </location>
</feature>
<feature type="compositionally biased region" description="Low complexity" evidence="1">
    <location>
        <begin position="403"/>
        <end position="414"/>
    </location>
</feature>
<dbReference type="InterPro" id="IPR036869">
    <property type="entry name" value="J_dom_sf"/>
</dbReference>
<accession>A0A428SUC7</accession>
<dbReference type="SUPFAM" id="SSF46565">
    <property type="entry name" value="Chaperone J-domain"/>
    <property type="match status" value="1"/>
</dbReference>
<dbReference type="AlphaFoldDB" id="A0A428SUC7"/>
<dbReference type="CDD" id="cd06257">
    <property type="entry name" value="DnaJ"/>
    <property type="match status" value="1"/>
</dbReference>
<evidence type="ECO:0000256" key="1">
    <source>
        <dbReference type="SAM" id="MobiDB-lite"/>
    </source>
</evidence>
<dbReference type="EMBL" id="NIZV01000348">
    <property type="protein sequence ID" value="RSL93383.1"/>
    <property type="molecule type" value="Genomic_DNA"/>
</dbReference>
<evidence type="ECO:0000259" key="2">
    <source>
        <dbReference type="PROSITE" id="PS50076"/>
    </source>
</evidence>
<reference evidence="3 4" key="1">
    <citation type="submission" date="2017-06" db="EMBL/GenBank/DDBJ databases">
        <title>Cmopartive genomic analysis of Ambrosia Fusariam Clade fungi.</title>
        <authorList>
            <person name="Stajich J.E."/>
            <person name="Carrillo J."/>
            <person name="Kijimoto T."/>
            <person name="Eskalen A."/>
            <person name="O'Donnell K."/>
            <person name="Kasson M."/>
        </authorList>
    </citation>
    <scope>NUCLEOTIDE SEQUENCE [LARGE SCALE GENOMIC DNA]</scope>
    <source>
        <strain evidence="3 4">NRRL 20438</strain>
    </source>
</reference>
<evidence type="ECO:0000313" key="3">
    <source>
        <dbReference type="EMBL" id="RSL93383.1"/>
    </source>
</evidence>
<feature type="region of interest" description="Disordered" evidence="1">
    <location>
        <begin position="207"/>
        <end position="248"/>
    </location>
</feature>
<feature type="domain" description="J" evidence="2">
    <location>
        <begin position="150"/>
        <end position="214"/>
    </location>
</feature>
<dbReference type="Pfam" id="PF00226">
    <property type="entry name" value="DnaJ"/>
    <property type="match status" value="1"/>
</dbReference>
<sequence>MRHQPPSVEDENENETQTTKLKEVPYSNHLEVVRDGNLQDAIIAARPTIVKSWLENELRDVKAKDLLSCREQLCTEEQIEKISVAVHEEMKGGKRKSRTALAEQFGQHKKILEFFVEYALDERLYQLEATKREQREEIERILATERQGGDDYQILKIDREMTRSEVFDRRRKLVFLVHPDRNPDAEAKKCTQIVLNAAQRLLDSGGRTSYKPPARQPHHDFDAEGMYGPGAYGTESEYSEGEEEEEKEIPDIPVDIQNIHRHLHKYIEPYFSKFDETDSKIENGIRKGNNRIKRLNDESGRSKELYQVMGAVIYSLKQQQKYVVDTAEKKGIGEAEKQLEVLRQQCLGTCNKRDHQWPQSWVDIIERPVRERLDEIGKNEVDPNQLGDPMDGLDNNQSDDGASESSVSTTMSVTAGDDTTQPIVRPIQSLRSGYTLLGDKILGYRLIERYNRYERQHVTYSMKFFVETPGSRIFKIFSASEIGYQAALAYDRLPESEKNDVGKYLKDISNGKMDPGAFEKILSVGAKESEFEVTDRFPETWVQIALAGDKNPSKAKIINRLIHAFEQLAVAVREQREEQREYRIVLLGRSRDSSTQ</sequence>
<proteinExistence type="predicted"/>
<dbReference type="Gene3D" id="1.10.287.110">
    <property type="entry name" value="DnaJ domain"/>
    <property type="match status" value="1"/>
</dbReference>
<feature type="region of interest" description="Disordered" evidence="1">
    <location>
        <begin position="374"/>
        <end position="420"/>
    </location>
</feature>
<dbReference type="PROSITE" id="PS50076">
    <property type="entry name" value="DNAJ_2"/>
    <property type="match status" value="1"/>
</dbReference>
<evidence type="ECO:0000313" key="4">
    <source>
        <dbReference type="Proteomes" id="UP000288429"/>
    </source>
</evidence>
<dbReference type="InterPro" id="IPR001623">
    <property type="entry name" value="DnaJ_domain"/>
</dbReference>
<name>A0A428SUC7_9HYPO</name>
<gene>
    <name evidence="3" type="ORF">CDV31_014739</name>
</gene>